<dbReference type="AlphaFoldDB" id="A0A1B8Y422"/>
<dbReference type="EMBL" id="KV460482">
    <property type="protein sequence ID" value="OCA17643.1"/>
    <property type="molecule type" value="Genomic_DNA"/>
</dbReference>
<name>A0A1B8Y422_XENTR</name>
<reference evidence="1" key="2">
    <citation type="journal article" date="2010" name="Science">
        <title>The genome of the Western clawed frog Xenopus tropicalis.</title>
        <authorList>
            <person name="Hellsten U."/>
            <person name="Harland R.M."/>
            <person name="Gilchrist M.J."/>
            <person name="Hendrix D."/>
            <person name="Jurka J."/>
            <person name="Kapitonov V."/>
            <person name="Ovcharenko I."/>
            <person name="Putnam N.H."/>
            <person name="Shu S."/>
            <person name="Taher L."/>
            <person name="Blitz I.L."/>
            <person name="Blumberg B."/>
            <person name="Dichmann D.S."/>
            <person name="Dubchak I."/>
            <person name="Amaya E."/>
            <person name="Detter J.C."/>
            <person name="Fletcher R."/>
            <person name="Gerhard D.S."/>
            <person name="Goodstein D."/>
            <person name="Graves T."/>
            <person name="Grigoriev I.V."/>
            <person name="Grimwood J."/>
            <person name="Kawashima T."/>
            <person name="Lindquist E."/>
            <person name="Lucas S.M."/>
            <person name="Mead P.E."/>
            <person name="Mitros T."/>
            <person name="Ogino H."/>
            <person name="Ohta Y."/>
            <person name="Poliakov A.V."/>
            <person name="Pollet N."/>
            <person name="Robert J."/>
            <person name="Salamov A."/>
            <person name="Sater A.K."/>
            <person name="Schmutz J."/>
            <person name="Terry A."/>
            <person name="Vize P.D."/>
            <person name="Warren W.C."/>
            <person name="Wells D."/>
            <person name="Wills A."/>
            <person name="Wilson R.K."/>
            <person name="Zimmerman L.B."/>
            <person name="Zorn A.M."/>
            <person name="Grainger R."/>
            <person name="Grammer T."/>
            <person name="Khokha M.K."/>
            <person name="Richardson P.M."/>
            <person name="Rokhsar D.S."/>
        </authorList>
    </citation>
    <scope>NUCLEOTIDE SEQUENCE [LARGE SCALE GENOMIC DNA]</scope>
    <source>
        <strain evidence="1">Nigerian</strain>
    </source>
</reference>
<protein>
    <submittedName>
        <fullName evidence="1">Uncharacterized protein</fullName>
    </submittedName>
</protein>
<sequence length="61" mass="6775">GETCRYVIAPVSPQYRPSIAPVSPQYRSSIAPVSGERMEFPYRGRITVQLFPSIKSLPVPP</sequence>
<reference evidence="1" key="3">
    <citation type="submission" date="2016-05" db="EMBL/GenBank/DDBJ databases">
        <title>WGS assembly of Xenopus tropicalis.</title>
        <authorList>
            <person name="Sessions A."/>
            <person name="Jenkins J."/>
            <person name="Mitros T."/>
            <person name="Lyons J.T."/>
            <person name="Dichmann D.S."/>
            <person name="Robert J."/>
            <person name="Harland R.M."/>
            <person name="Rokhsar D.S."/>
        </authorList>
    </citation>
    <scope>NUCLEOTIDE SEQUENCE</scope>
    <source>
        <strain evidence="1">Nigerian</strain>
    </source>
</reference>
<proteinExistence type="predicted"/>
<feature type="non-terminal residue" evidence="1">
    <location>
        <position position="1"/>
    </location>
</feature>
<gene>
    <name evidence="1" type="ORF">XENTR_v900269004mg</name>
</gene>
<organism evidence="1">
    <name type="scientific">Xenopus tropicalis</name>
    <name type="common">Western clawed frog</name>
    <name type="synonym">Silurana tropicalis</name>
    <dbReference type="NCBI Taxonomy" id="8364"/>
    <lineage>
        <taxon>Eukaryota</taxon>
        <taxon>Metazoa</taxon>
        <taxon>Chordata</taxon>
        <taxon>Craniata</taxon>
        <taxon>Vertebrata</taxon>
        <taxon>Euteleostomi</taxon>
        <taxon>Amphibia</taxon>
        <taxon>Batrachia</taxon>
        <taxon>Anura</taxon>
        <taxon>Pipoidea</taxon>
        <taxon>Pipidae</taxon>
        <taxon>Xenopodinae</taxon>
        <taxon>Xenopus</taxon>
        <taxon>Silurana</taxon>
    </lineage>
</organism>
<accession>A0A1B8Y422</accession>
<feature type="non-terminal residue" evidence="1">
    <location>
        <position position="61"/>
    </location>
</feature>
<evidence type="ECO:0000313" key="1">
    <source>
        <dbReference type="EMBL" id="OCA17643.1"/>
    </source>
</evidence>
<reference evidence="1" key="1">
    <citation type="submission" date="2009-11" db="EMBL/GenBank/DDBJ databases">
        <authorList>
            <consortium name="US DOE Joint Genome Institute (JGI-PGF)"/>
            <person name="Ottilar R."/>
            <person name="Schmutz J."/>
            <person name="Salamov A."/>
            <person name="Cheng J.F."/>
            <person name="Lucas S."/>
            <person name="Pitluck S."/>
            <person name="Gundlach H."/>
            <person name="Guo Y."/>
            <person name="Haberer G."/>
            <person name="Nasrallah J."/>
            <person name="Mayer K.F.X."/>
            <person name="van de Peer Y."/>
            <person name="Weigel D."/>
            <person name="Grigoriev I.V."/>
        </authorList>
    </citation>
    <scope>NUCLEOTIDE SEQUENCE</scope>
    <source>
        <strain evidence="1">Nigerian</strain>
    </source>
</reference>